<dbReference type="InterPro" id="IPR036641">
    <property type="entry name" value="HPT_dom_sf"/>
</dbReference>
<keyword evidence="3" id="KW-1185">Reference proteome</keyword>
<dbReference type="RefSeq" id="WP_170175540.1">
    <property type="nucleotide sequence ID" value="NZ_BMFB01000001.1"/>
</dbReference>
<name>A0A3T0EBN1_9PROT</name>
<gene>
    <name evidence="2" type="ORF">X907_2224</name>
</gene>
<dbReference type="InterPro" id="IPR008207">
    <property type="entry name" value="Sig_transdc_His_kin_Hpt_dom"/>
</dbReference>
<dbReference type="KEGG" id="gak:X907_2224"/>
<dbReference type="Gene3D" id="1.20.120.160">
    <property type="entry name" value="HPT domain"/>
    <property type="match status" value="1"/>
</dbReference>
<dbReference type="Proteomes" id="UP000286954">
    <property type="component" value="Chromosome"/>
</dbReference>
<proteinExistence type="predicted"/>
<organism evidence="2 3">
    <name type="scientific">Glycocaulis alkaliphilus</name>
    <dbReference type="NCBI Taxonomy" id="1434191"/>
    <lineage>
        <taxon>Bacteria</taxon>
        <taxon>Pseudomonadati</taxon>
        <taxon>Pseudomonadota</taxon>
        <taxon>Alphaproteobacteria</taxon>
        <taxon>Maricaulales</taxon>
        <taxon>Maricaulaceae</taxon>
        <taxon>Glycocaulis</taxon>
    </lineage>
</organism>
<dbReference type="GO" id="GO:0004672">
    <property type="term" value="F:protein kinase activity"/>
    <property type="evidence" value="ECO:0007669"/>
    <property type="project" value="UniProtKB-ARBA"/>
</dbReference>
<reference evidence="2 3" key="1">
    <citation type="submission" date="2016-12" db="EMBL/GenBank/DDBJ databases">
        <title>The genome of dimorphic prosthecate Glycocaulis alkaliphilus 6b-8t, isolated from crude oil dictates its adaptability in petroleum environments.</title>
        <authorList>
            <person name="Wu X.-L."/>
            <person name="Geng S."/>
        </authorList>
    </citation>
    <scope>NUCLEOTIDE SEQUENCE [LARGE SCALE GENOMIC DNA]</scope>
    <source>
        <strain evidence="2 3">6B-8</strain>
    </source>
</reference>
<keyword evidence="1" id="KW-0902">Two-component regulatory system</keyword>
<dbReference type="GO" id="GO:0000160">
    <property type="term" value="P:phosphorelay signal transduction system"/>
    <property type="evidence" value="ECO:0007669"/>
    <property type="project" value="UniProtKB-KW"/>
</dbReference>
<sequence>MLDESRTDAGSTLLDGTHLHRYTGGDVALEVELYGLLRGQIVSTLDALARAGDDAVLWQRLLHTLKGAARGVGAMALGDACAAQESRANDPAALEAIRTVADETLGAIDTELERRAA</sequence>
<accession>A0A3T0EBN1</accession>
<dbReference type="AlphaFoldDB" id="A0A3T0EBN1"/>
<evidence type="ECO:0000256" key="1">
    <source>
        <dbReference type="ARBA" id="ARBA00023012"/>
    </source>
</evidence>
<dbReference type="Pfam" id="PF01627">
    <property type="entry name" value="Hpt"/>
    <property type="match status" value="1"/>
</dbReference>
<protein>
    <submittedName>
        <fullName evidence="2">Hpt protein</fullName>
    </submittedName>
</protein>
<dbReference type="SUPFAM" id="SSF47226">
    <property type="entry name" value="Histidine-containing phosphotransfer domain, HPT domain"/>
    <property type="match status" value="1"/>
</dbReference>
<evidence type="ECO:0000313" key="2">
    <source>
        <dbReference type="EMBL" id="AZU04739.1"/>
    </source>
</evidence>
<dbReference type="EMBL" id="CP018911">
    <property type="protein sequence ID" value="AZU04739.1"/>
    <property type="molecule type" value="Genomic_DNA"/>
</dbReference>
<evidence type="ECO:0000313" key="3">
    <source>
        <dbReference type="Proteomes" id="UP000286954"/>
    </source>
</evidence>